<name>A0AAV4X430_CAEEX</name>
<dbReference type="Gene3D" id="2.60.40.1180">
    <property type="entry name" value="Golgi alpha-mannosidase II"/>
    <property type="match status" value="1"/>
</dbReference>
<evidence type="ECO:0000313" key="1">
    <source>
        <dbReference type="EMBL" id="GIY90021.1"/>
    </source>
</evidence>
<dbReference type="Proteomes" id="UP001054945">
    <property type="component" value="Unassembled WGS sequence"/>
</dbReference>
<dbReference type="InterPro" id="IPR013780">
    <property type="entry name" value="Glyco_hydro_b"/>
</dbReference>
<dbReference type="EMBL" id="BPLR01017281">
    <property type="protein sequence ID" value="GIY90021.1"/>
    <property type="molecule type" value="Genomic_DNA"/>
</dbReference>
<feature type="non-terminal residue" evidence="1">
    <location>
        <position position="1"/>
    </location>
</feature>
<comment type="caution">
    <text evidence="1">The sequence shown here is derived from an EMBL/GenBank/DDBJ whole genome shotgun (WGS) entry which is preliminary data.</text>
</comment>
<evidence type="ECO:0000313" key="2">
    <source>
        <dbReference type="Proteomes" id="UP001054945"/>
    </source>
</evidence>
<organism evidence="1 2">
    <name type="scientific">Caerostris extrusa</name>
    <name type="common">Bark spider</name>
    <name type="synonym">Caerostris bankana</name>
    <dbReference type="NCBI Taxonomy" id="172846"/>
    <lineage>
        <taxon>Eukaryota</taxon>
        <taxon>Metazoa</taxon>
        <taxon>Ecdysozoa</taxon>
        <taxon>Arthropoda</taxon>
        <taxon>Chelicerata</taxon>
        <taxon>Arachnida</taxon>
        <taxon>Araneae</taxon>
        <taxon>Araneomorphae</taxon>
        <taxon>Entelegynae</taxon>
        <taxon>Araneoidea</taxon>
        <taxon>Araneidae</taxon>
        <taxon>Caerostris</taxon>
    </lineage>
</organism>
<sequence length="341" mass="39474">KLPYCPSTRDYWNLKCPNSSYKDYPHNPLNASRSERISKLTTGRKVCENVPSKHRMGWHFEDTMNHLEKASGDYLDEHETEDVLYVRGECIIPKEKYHISKFQIQRPENVTLYVFPSNNSEFGEIYIDTLTSFRHFESKNDERYSFVYKNCSLEMKKAETGNSQSSDGFVTKVHIFEMKDVKSLIPAQAKIHWDFSPATNTLLLEDSMVILTTRYIVSKVTSILTRYIVSKVTSILTRYIVSKVTSILTRYIVSKVTSILTRYIVSKNSILTRYIVSKVTSILTRYIVSKVTSILTRYIVSKVTSILTRYIVSKVTSILTRYIVSKVTSILTRYIVHLIVD</sequence>
<proteinExistence type="predicted"/>
<protein>
    <submittedName>
        <fullName evidence="1">Uncharacterized protein</fullName>
    </submittedName>
</protein>
<gene>
    <name evidence="1" type="ORF">CEXT_805961</name>
</gene>
<accession>A0AAV4X430</accession>
<keyword evidence="2" id="KW-1185">Reference proteome</keyword>
<dbReference type="AlphaFoldDB" id="A0AAV4X430"/>
<reference evidence="1 2" key="1">
    <citation type="submission" date="2021-06" db="EMBL/GenBank/DDBJ databases">
        <title>Caerostris extrusa draft genome.</title>
        <authorList>
            <person name="Kono N."/>
            <person name="Arakawa K."/>
        </authorList>
    </citation>
    <scope>NUCLEOTIDE SEQUENCE [LARGE SCALE GENOMIC DNA]</scope>
</reference>